<feature type="transmembrane region" description="Helical" evidence="7">
    <location>
        <begin position="246"/>
        <end position="270"/>
    </location>
</feature>
<dbReference type="PROSITE" id="PS50928">
    <property type="entry name" value="ABC_TM1"/>
    <property type="match status" value="1"/>
</dbReference>
<evidence type="ECO:0000256" key="1">
    <source>
        <dbReference type="ARBA" id="ARBA00004651"/>
    </source>
</evidence>
<comment type="caution">
    <text evidence="9">The sequence shown here is derived from an EMBL/GenBank/DDBJ whole genome shotgun (WGS) entry which is preliminary data.</text>
</comment>
<dbReference type="Pfam" id="PF00528">
    <property type="entry name" value="BPD_transp_1"/>
    <property type="match status" value="1"/>
</dbReference>
<keyword evidence="10" id="KW-1185">Reference proteome</keyword>
<dbReference type="Proteomes" id="UP001156882">
    <property type="component" value="Unassembled WGS sequence"/>
</dbReference>
<dbReference type="SUPFAM" id="SSF161098">
    <property type="entry name" value="MetI-like"/>
    <property type="match status" value="1"/>
</dbReference>
<evidence type="ECO:0000313" key="10">
    <source>
        <dbReference type="Proteomes" id="UP001156882"/>
    </source>
</evidence>
<dbReference type="PANTHER" id="PTHR43005:SF1">
    <property type="entry name" value="SPERMIDINE_PUTRESCINE TRANSPORT SYSTEM PERMEASE PROTEIN"/>
    <property type="match status" value="1"/>
</dbReference>
<feature type="transmembrane region" description="Helical" evidence="7">
    <location>
        <begin position="185"/>
        <end position="202"/>
    </location>
</feature>
<comment type="similarity">
    <text evidence="7">Belongs to the binding-protein-dependent transport system permease family.</text>
</comment>
<evidence type="ECO:0000259" key="8">
    <source>
        <dbReference type="PROSITE" id="PS50928"/>
    </source>
</evidence>
<evidence type="ECO:0000256" key="5">
    <source>
        <dbReference type="ARBA" id="ARBA00022989"/>
    </source>
</evidence>
<keyword evidence="5 7" id="KW-1133">Transmembrane helix</keyword>
<feature type="domain" description="ABC transmembrane type-1" evidence="8">
    <location>
        <begin position="104"/>
        <end position="316"/>
    </location>
</feature>
<feature type="transmembrane region" description="Helical" evidence="7">
    <location>
        <begin position="297"/>
        <end position="320"/>
    </location>
</feature>
<keyword evidence="6 7" id="KW-0472">Membrane</keyword>
<evidence type="ECO:0000313" key="9">
    <source>
        <dbReference type="EMBL" id="GLS17491.1"/>
    </source>
</evidence>
<dbReference type="CDD" id="cd06261">
    <property type="entry name" value="TM_PBP2"/>
    <property type="match status" value="1"/>
</dbReference>
<dbReference type="InterPro" id="IPR035906">
    <property type="entry name" value="MetI-like_sf"/>
</dbReference>
<keyword evidence="3" id="KW-1003">Cell membrane</keyword>
<dbReference type="Gene3D" id="1.10.3720.10">
    <property type="entry name" value="MetI-like"/>
    <property type="match status" value="1"/>
</dbReference>
<protein>
    <submittedName>
        <fullName evidence="9">Sugar ABC transporter permease</fullName>
    </submittedName>
</protein>
<keyword evidence="4 7" id="KW-0812">Transmembrane</keyword>
<proteinExistence type="inferred from homology"/>
<dbReference type="EMBL" id="BSPC01000005">
    <property type="protein sequence ID" value="GLS17491.1"/>
    <property type="molecule type" value="Genomic_DNA"/>
</dbReference>
<dbReference type="InterPro" id="IPR000515">
    <property type="entry name" value="MetI-like"/>
</dbReference>
<name>A0ABQ6CB32_9HYPH</name>
<comment type="subcellular location">
    <subcellularLocation>
        <location evidence="1 7">Cell membrane</location>
        <topology evidence="1 7">Multi-pass membrane protein</topology>
    </subcellularLocation>
</comment>
<evidence type="ECO:0000256" key="6">
    <source>
        <dbReference type="ARBA" id="ARBA00023136"/>
    </source>
</evidence>
<evidence type="ECO:0000256" key="7">
    <source>
        <dbReference type="RuleBase" id="RU363032"/>
    </source>
</evidence>
<dbReference type="PANTHER" id="PTHR43005">
    <property type="entry name" value="BLR7065 PROTEIN"/>
    <property type="match status" value="1"/>
</dbReference>
<organism evidence="9 10">
    <name type="scientific">Labrys miyagiensis</name>
    <dbReference type="NCBI Taxonomy" id="346912"/>
    <lineage>
        <taxon>Bacteria</taxon>
        <taxon>Pseudomonadati</taxon>
        <taxon>Pseudomonadota</taxon>
        <taxon>Alphaproteobacteria</taxon>
        <taxon>Hyphomicrobiales</taxon>
        <taxon>Xanthobacteraceae</taxon>
        <taxon>Labrys</taxon>
    </lineage>
</organism>
<keyword evidence="2 7" id="KW-0813">Transport</keyword>
<evidence type="ECO:0000256" key="2">
    <source>
        <dbReference type="ARBA" id="ARBA00022448"/>
    </source>
</evidence>
<feature type="transmembrane region" description="Helical" evidence="7">
    <location>
        <begin position="137"/>
        <end position="160"/>
    </location>
</feature>
<reference evidence="10" key="1">
    <citation type="journal article" date="2019" name="Int. J. Syst. Evol. Microbiol.">
        <title>The Global Catalogue of Microorganisms (GCM) 10K type strain sequencing project: providing services to taxonomists for standard genome sequencing and annotation.</title>
        <authorList>
            <consortium name="The Broad Institute Genomics Platform"/>
            <consortium name="The Broad Institute Genome Sequencing Center for Infectious Disease"/>
            <person name="Wu L."/>
            <person name="Ma J."/>
        </authorList>
    </citation>
    <scope>NUCLEOTIDE SEQUENCE [LARGE SCALE GENOMIC DNA]</scope>
    <source>
        <strain evidence="10">NBRC 101365</strain>
    </source>
</reference>
<evidence type="ECO:0000256" key="3">
    <source>
        <dbReference type="ARBA" id="ARBA00022475"/>
    </source>
</evidence>
<feature type="transmembrane region" description="Helical" evidence="7">
    <location>
        <begin position="108"/>
        <end position="130"/>
    </location>
</feature>
<sequence length="328" mass="36385">MKAGTSGQLATGNAPMANAELMAIRQKVAATRRATPRQAHLRRMAALFLLPAAAFLLVLIAYPLFNVLWQSFNYGNLVDPATQGYAGLDNYRTVLEDEDFLPAFWHTLTWTVLSVAGEYILGLIAAIVLAQPIKGRAIFRGIVVVPWVIPIAIAGLNWMWLLNPDYGVLNAWMVKLGLLDHSRDWLGQIDTALLTVTFVNIWRSFPFYTISLLAALQAVPADLHEAAAMDGAGPIRRFWVITMPHLKAVSLTLIVIHIIWTAINFDFIWVMTEGGPLNASQTLPVMIYKFSMQDYDIGAACALASMSMAFMASLFFVYFYGLGRKEAR</sequence>
<gene>
    <name evidence="9" type="ORF">GCM10007874_05060</name>
</gene>
<feature type="transmembrane region" description="Helical" evidence="7">
    <location>
        <begin position="45"/>
        <end position="65"/>
    </location>
</feature>
<accession>A0ABQ6CB32</accession>
<evidence type="ECO:0000256" key="4">
    <source>
        <dbReference type="ARBA" id="ARBA00022692"/>
    </source>
</evidence>